<dbReference type="AlphaFoldDB" id="A0A323TJ60"/>
<comment type="caution">
    <text evidence="4">The sequence shown here is derived from an EMBL/GenBank/DDBJ whole genome shotgun (WGS) entry which is preliminary data.</text>
</comment>
<dbReference type="OrthoDB" id="2986589at2"/>
<dbReference type="Pfam" id="PF01551">
    <property type="entry name" value="Peptidase_M23"/>
    <property type="match status" value="1"/>
</dbReference>
<dbReference type="PANTHER" id="PTHR21666">
    <property type="entry name" value="PEPTIDASE-RELATED"/>
    <property type="match status" value="1"/>
</dbReference>
<feature type="transmembrane region" description="Helical" evidence="2">
    <location>
        <begin position="76"/>
        <end position="95"/>
    </location>
</feature>
<keyword evidence="2" id="KW-0812">Transmembrane</keyword>
<dbReference type="InterPro" id="IPR011055">
    <property type="entry name" value="Dup_hybrid_motif"/>
</dbReference>
<dbReference type="Gene3D" id="2.70.70.10">
    <property type="entry name" value="Glucose Permease (Domain IIA)"/>
    <property type="match status" value="1"/>
</dbReference>
<evidence type="ECO:0000313" key="4">
    <source>
        <dbReference type="EMBL" id="PYZ93617.1"/>
    </source>
</evidence>
<gene>
    <name evidence="4" type="ORF">CR194_10680</name>
</gene>
<organism evidence="4 5">
    <name type="scientific">Salipaludibacillus keqinensis</name>
    <dbReference type="NCBI Taxonomy" id="2045207"/>
    <lineage>
        <taxon>Bacteria</taxon>
        <taxon>Bacillati</taxon>
        <taxon>Bacillota</taxon>
        <taxon>Bacilli</taxon>
        <taxon>Bacillales</taxon>
        <taxon>Bacillaceae</taxon>
    </lineage>
</organism>
<dbReference type="EMBL" id="PDOD01000002">
    <property type="protein sequence ID" value="PYZ93617.1"/>
    <property type="molecule type" value="Genomic_DNA"/>
</dbReference>
<evidence type="ECO:0000313" key="5">
    <source>
        <dbReference type="Proteomes" id="UP000248214"/>
    </source>
</evidence>
<evidence type="ECO:0000256" key="2">
    <source>
        <dbReference type="SAM" id="Phobius"/>
    </source>
</evidence>
<keyword evidence="2" id="KW-0472">Membrane</keyword>
<evidence type="ECO:0000259" key="3">
    <source>
        <dbReference type="Pfam" id="PF01551"/>
    </source>
</evidence>
<keyword evidence="2" id="KW-1133">Transmembrane helix</keyword>
<dbReference type="InterPro" id="IPR016047">
    <property type="entry name" value="M23ase_b-sheet_dom"/>
</dbReference>
<dbReference type="InterPro" id="IPR050570">
    <property type="entry name" value="Cell_wall_metabolism_enzyme"/>
</dbReference>
<reference evidence="4 5" key="1">
    <citation type="submission" date="2017-10" db="EMBL/GenBank/DDBJ databases">
        <title>Bacillus sp. nov., a halophilic bacterium isolated from a Keqin Lake.</title>
        <authorList>
            <person name="Wang H."/>
        </authorList>
    </citation>
    <scope>NUCLEOTIDE SEQUENCE [LARGE SCALE GENOMIC DNA]</scope>
    <source>
        <strain evidence="4 5">KQ-12</strain>
    </source>
</reference>
<feature type="compositionally biased region" description="Basic residues" evidence="1">
    <location>
        <begin position="1"/>
        <end position="22"/>
    </location>
</feature>
<dbReference type="GO" id="GO:0004222">
    <property type="term" value="F:metalloendopeptidase activity"/>
    <property type="evidence" value="ECO:0007669"/>
    <property type="project" value="TreeGrafter"/>
</dbReference>
<dbReference type="RefSeq" id="WP_110609649.1">
    <property type="nucleotide sequence ID" value="NZ_PDOD01000002.1"/>
</dbReference>
<proteinExistence type="predicted"/>
<dbReference type="PANTHER" id="PTHR21666:SF274">
    <property type="entry name" value="STAGE IV SPORULATION PROTEIN FA"/>
    <property type="match status" value="1"/>
</dbReference>
<name>A0A323TJ60_9BACI</name>
<feature type="region of interest" description="Disordered" evidence="1">
    <location>
        <begin position="1"/>
        <end position="27"/>
    </location>
</feature>
<accession>A0A323TJ60</accession>
<protein>
    <submittedName>
        <fullName evidence="4">Peptidase M23</fullName>
    </submittedName>
</protein>
<feature type="domain" description="M23ase beta-sheet core" evidence="3">
    <location>
        <begin position="174"/>
        <end position="269"/>
    </location>
</feature>
<keyword evidence="5" id="KW-1185">Reference proteome</keyword>
<dbReference type="CDD" id="cd12797">
    <property type="entry name" value="M23_peptidase"/>
    <property type="match status" value="1"/>
</dbReference>
<evidence type="ECO:0000256" key="1">
    <source>
        <dbReference type="SAM" id="MobiDB-lite"/>
    </source>
</evidence>
<dbReference type="SUPFAM" id="SSF51261">
    <property type="entry name" value="Duplicated hybrid motif"/>
    <property type="match status" value="1"/>
</dbReference>
<sequence length="276" mass="31651">MDHNLSKLKKKMDAKRRQRKVKKVPEKPRTRLYGEGYPMWGMKHDEEREDTVYSFDEAKGIKAPQQDTEPFFRKDAFMMQVLASICLFLIIGILFQTSSPALEGARNYIRTSFQEEFQFDQVALWYEDLFGRPLALVPTQMETVAPGDMEEEFQDQFALPATGTIKETFDENGRGIFVETNVNESVEAVRSGIVRFIGEDEENDLGKIVIVRHYDGSESWYGMLESIHVNLYDHVDGGEILAQVSTQETNENIGVYYFALKEGDSFVDPIEVISLD</sequence>
<dbReference type="Proteomes" id="UP000248214">
    <property type="component" value="Unassembled WGS sequence"/>
</dbReference>